<dbReference type="PROSITE" id="PS50203">
    <property type="entry name" value="CALPAIN_CAT"/>
    <property type="match status" value="1"/>
</dbReference>
<dbReference type="PRINTS" id="PR00704">
    <property type="entry name" value="CALPAIN"/>
</dbReference>
<dbReference type="CDD" id="cd00044">
    <property type="entry name" value="CysPc"/>
    <property type="match status" value="1"/>
</dbReference>
<keyword evidence="6" id="KW-0863">Zinc-finger</keyword>
<gene>
    <name evidence="14" type="ORF">GPM918_LOCUS10718</name>
    <name evidence="15" type="ORF">SRO942_LOCUS10719</name>
</gene>
<evidence type="ECO:0000256" key="1">
    <source>
        <dbReference type="ARBA" id="ARBA00007623"/>
    </source>
</evidence>
<dbReference type="Proteomes" id="UP000681722">
    <property type="component" value="Unassembled WGS sequence"/>
</dbReference>
<dbReference type="SMART" id="SM00230">
    <property type="entry name" value="CysPc"/>
    <property type="match status" value="1"/>
</dbReference>
<comment type="caution">
    <text evidence="14">The sequence shown here is derived from an EMBL/GenBank/DDBJ whole genome shotgun (WGS) entry which is preliminary data.</text>
</comment>
<evidence type="ECO:0000256" key="6">
    <source>
        <dbReference type="ARBA" id="ARBA00022771"/>
    </source>
</evidence>
<name>A0A814CBW0_9BILA</name>
<evidence type="ECO:0000256" key="2">
    <source>
        <dbReference type="ARBA" id="ARBA00022553"/>
    </source>
</evidence>
<dbReference type="Gene3D" id="3.90.70.10">
    <property type="entry name" value="Cysteine proteinases"/>
    <property type="match status" value="1"/>
</dbReference>
<evidence type="ECO:0000256" key="12">
    <source>
        <dbReference type="SAM" id="MobiDB-lite"/>
    </source>
</evidence>
<sequence>MTIHRVSNPNSLKFASRKKVGDNYQHHNSENWDDPDYINDHRVSQRRSVLIAQKREADEHIVQKHFERLRQKCKLTNAQFQDNTFPANSYSLYINGHSLSETTIQLLPHQSHPHHVQTVVQWLRSDKILTHHRAENVRTQWTVFRDPKPNDVLQGALGDCWFITALSVLAEKPKYLKEVLITQEYNPEGIYYVRLCKDGMWTQVLVDDRFPCTKFHTLAYSQAQRKQLWVALIEKALAKLNGSYEAIIAGQCCEGQFNNSADKNANYNKLWEKLLHSRDSGFLMCAMCSNSSIDKEEFEKSGLLNTHAYSLQDVKEVNGHRLLRLRNPWGGTYRWLGDWSDDSSLWTQNPELRSELLREKRSKKDGVFWMPFLSFVKYFEYTDICKLREGWYEVRDSANFYPGTLTQNDQKQQQQQRSLSTSSLPEQSEPRQETSLSLLTATNKKFMQAYYLTIKNETELDITLYRKINKNLRTQRSEVSLCVAIVTIHSSLAIDLERVTFPIRLQREFLIRLCVIYGEKVNTNTRKKKFWKKKSDGIVIYELKKFWDGLVILVENRRQTKYVHFHLRCTLTQNAFISRQEKHELYDSIPPLHRQIVVTISRKNASHSFTIGHEYVNYKLSTDSQIKHLKNRRKYDHYPEISMDNDDDIHIPQKIPDNESFQVEESY</sequence>
<feature type="region of interest" description="Disordered" evidence="12">
    <location>
        <begin position="403"/>
        <end position="434"/>
    </location>
</feature>
<evidence type="ECO:0000256" key="5">
    <source>
        <dbReference type="ARBA" id="ARBA00022737"/>
    </source>
</evidence>
<dbReference type="InterPro" id="IPR001300">
    <property type="entry name" value="Peptidase_C2_calpain_cat"/>
</dbReference>
<evidence type="ECO:0000313" key="15">
    <source>
        <dbReference type="EMBL" id="CAF3717663.1"/>
    </source>
</evidence>
<organism evidence="14 16">
    <name type="scientific">Didymodactylos carnosus</name>
    <dbReference type="NCBI Taxonomy" id="1234261"/>
    <lineage>
        <taxon>Eukaryota</taxon>
        <taxon>Metazoa</taxon>
        <taxon>Spiralia</taxon>
        <taxon>Gnathifera</taxon>
        <taxon>Rotifera</taxon>
        <taxon>Eurotatoria</taxon>
        <taxon>Bdelloidea</taxon>
        <taxon>Philodinida</taxon>
        <taxon>Philodinidae</taxon>
        <taxon>Didymodactylos</taxon>
    </lineage>
</organism>
<dbReference type="InterPro" id="IPR000169">
    <property type="entry name" value="Pept_cys_AS"/>
</dbReference>
<dbReference type="PANTHER" id="PTHR10183:SF382">
    <property type="entry name" value="CALPAIN-15"/>
    <property type="match status" value="1"/>
</dbReference>
<feature type="active site" evidence="10 11">
    <location>
        <position position="307"/>
    </location>
</feature>
<evidence type="ECO:0000313" key="16">
    <source>
        <dbReference type="Proteomes" id="UP000663829"/>
    </source>
</evidence>
<evidence type="ECO:0000256" key="7">
    <source>
        <dbReference type="ARBA" id="ARBA00022801"/>
    </source>
</evidence>
<comment type="similarity">
    <text evidence="1">Belongs to the peptidase C2 family.</text>
</comment>
<evidence type="ECO:0000256" key="4">
    <source>
        <dbReference type="ARBA" id="ARBA00022723"/>
    </source>
</evidence>
<feature type="active site" evidence="10 11">
    <location>
        <position position="327"/>
    </location>
</feature>
<reference evidence="14" key="1">
    <citation type="submission" date="2021-02" db="EMBL/GenBank/DDBJ databases">
        <authorList>
            <person name="Nowell W R."/>
        </authorList>
    </citation>
    <scope>NUCLEOTIDE SEQUENCE</scope>
</reference>
<dbReference type="EMBL" id="CAJNOQ010002140">
    <property type="protein sequence ID" value="CAF0941181.1"/>
    <property type="molecule type" value="Genomic_DNA"/>
</dbReference>
<evidence type="ECO:0000256" key="9">
    <source>
        <dbReference type="ARBA" id="ARBA00022833"/>
    </source>
</evidence>
<dbReference type="AlphaFoldDB" id="A0A814CBW0"/>
<evidence type="ECO:0000256" key="3">
    <source>
        <dbReference type="ARBA" id="ARBA00022670"/>
    </source>
</evidence>
<dbReference type="Proteomes" id="UP000663829">
    <property type="component" value="Unassembled WGS sequence"/>
</dbReference>
<evidence type="ECO:0000256" key="10">
    <source>
        <dbReference type="PIRSR" id="PIRSR622684-1"/>
    </source>
</evidence>
<dbReference type="OrthoDB" id="424753at2759"/>
<dbReference type="PANTHER" id="PTHR10183">
    <property type="entry name" value="CALPAIN"/>
    <property type="match status" value="1"/>
</dbReference>
<dbReference type="Pfam" id="PF00648">
    <property type="entry name" value="Peptidase_C2"/>
    <property type="match status" value="1"/>
</dbReference>
<dbReference type="PROSITE" id="PS00139">
    <property type="entry name" value="THIOL_PROTEASE_CYS"/>
    <property type="match status" value="1"/>
</dbReference>
<proteinExistence type="inferred from homology"/>
<protein>
    <recommendedName>
        <fullName evidence="13">Calpain catalytic domain-containing protein</fullName>
    </recommendedName>
</protein>
<dbReference type="SUPFAM" id="SSF54001">
    <property type="entry name" value="Cysteine proteinases"/>
    <property type="match status" value="1"/>
</dbReference>
<keyword evidence="5" id="KW-0677">Repeat</keyword>
<keyword evidence="8 11" id="KW-0788">Thiol protease</keyword>
<evidence type="ECO:0000313" key="14">
    <source>
        <dbReference type="EMBL" id="CAF0941181.1"/>
    </source>
</evidence>
<accession>A0A814CBW0</accession>
<dbReference type="GO" id="GO:0006508">
    <property type="term" value="P:proteolysis"/>
    <property type="evidence" value="ECO:0007669"/>
    <property type="project" value="UniProtKB-KW"/>
</dbReference>
<dbReference type="InterPro" id="IPR038765">
    <property type="entry name" value="Papain-like_cys_pep_sf"/>
</dbReference>
<keyword evidence="3 11" id="KW-0645">Protease</keyword>
<dbReference type="GO" id="GO:0004198">
    <property type="term" value="F:calcium-dependent cysteine-type endopeptidase activity"/>
    <property type="evidence" value="ECO:0007669"/>
    <property type="project" value="InterPro"/>
</dbReference>
<keyword evidence="16" id="KW-1185">Reference proteome</keyword>
<keyword evidence="4" id="KW-0479">Metal-binding</keyword>
<dbReference type="InterPro" id="IPR022684">
    <property type="entry name" value="Calpain_cysteine_protease"/>
</dbReference>
<evidence type="ECO:0000259" key="13">
    <source>
        <dbReference type="PROSITE" id="PS50203"/>
    </source>
</evidence>
<feature type="compositionally biased region" description="Low complexity" evidence="12">
    <location>
        <begin position="404"/>
        <end position="424"/>
    </location>
</feature>
<feature type="domain" description="Calpain catalytic" evidence="13">
    <location>
        <begin position="79"/>
        <end position="388"/>
    </location>
</feature>
<keyword evidence="2" id="KW-0597">Phosphoprotein</keyword>
<keyword evidence="7 11" id="KW-0378">Hydrolase</keyword>
<dbReference type="GO" id="GO:0005737">
    <property type="term" value="C:cytoplasm"/>
    <property type="evidence" value="ECO:0007669"/>
    <property type="project" value="TreeGrafter"/>
</dbReference>
<dbReference type="FunFam" id="3.90.70.10:FF:000010">
    <property type="entry name" value="Calpain 15"/>
    <property type="match status" value="1"/>
</dbReference>
<keyword evidence="9" id="KW-0862">Zinc</keyword>
<evidence type="ECO:0000256" key="11">
    <source>
        <dbReference type="PROSITE-ProRule" id="PRU00239"/>
    </source>
</evidence>
<feature type="active site" evidence="10 11">
    <location>
        <position position="160"/>
    </location>
</feature>
<evidence type="ECO:0000256" key="8">
    <source>
        <dbReference type="ARBA" id="ARBA00022807"/>
    </source>
</evidence>
<dbReference type="EMBL" id="CAJOBC010002140">
    <property type="protein sequence ID" value="CAF3717663.1"/>
    <property type="molecule type" value="Genomic_DNA"/>
</dbReference>
<dbReference type="GO" id="GO:0008270">
    <property type="term" value="F:zinc ion binding"/>
    <property type="evidence" value="ECO:0007669"/>
    <property type="project" value="UniProtKB-KW"/>
</dbReference>